<organism evidence="11 12">
    <name type="scientific">Cyphellophora attinorum</name>
    <dbReference type="NCBI Taxonomy" id="1664694"/>
    <lineage>
        <taxon>Eukaryota</taxon>
        <taxon>Fungi</taxon>
        <taxon>Dikarya</taxon>
        <taxon>Ascomycota</taxon>
        <taxon>Pezizomycotina</taxon>
        <taxon>Eurotiomycetes</taxon>
        <taxon>Chaetothyriomycetidae</taxon>
        <taxon>Chaetothyriales</taxon>
        <taxon>Cyphellophoraceae</taxon>
        <taxon>Cyphellophora</taxon>
    </lineage>
</organism>
<name>A0A0N0NIR4_9EURO</name>
<feature type="region of interest" description="Disordered" evidence="8">
    <location>
        <begin position="577"/>
        <end position="609"/>
    </location>
</feature>
<sequence length="712" mass="78821">MNPDFSWQAPAAREETPDSFLPRAFGTCVLLLLGYYVLNHVPLRRPTNVRQLYEVAVYLIPSRAIFVLQAMLRAVGVGSDDAFQFKRSDFGDQSAKAVALKHLLMPHPRRSTIKSPDKMIAHLPQAVWTPPGLLNPANDCYQNASLQGCASLPCFRKYIDDFFARTEFETKTPTHDALWWLFQRLSQITDGSSCYSAPSALDFMKNLQQHDAQEYVSEVMDALEKERLSCFQALCKRFSKSGLESLQKDPTPDPAAVFQRLSSSPKPMPCATSNEATVSAAYTRAFEALPQIAMSGLQFDEMKCMTCGFSEGQGNPFTLLTLNPGQQHSYDVEELLYDLTTAEDIPGVECDSCTEKESRTNLLHQGSEDGSSPPKKLKTSPKPVRRTKRKQTTLLRLPEALVLHINRSQWDDYGGSSVNRANIRFSTRLSIMPEWCTDFPADGSVQKASPRTYELRSVTRHHGRHENGHYIAMRKEGKDWYNFDDENVTPISEEEVCSWGRHVFMLYYTGVQETDPLSSHGQPGGLLSRLPNSLSANGLTVHLNEHDQNDHLEAAEPRINKFLTVAELNALHSEVIKHRPKSPSVTSETPSLSSVEDFRSVHESDSDHDDIMHGTQLAAFEAGVTAGAPPSRKENSSLPKESTMIEGVGCGASMGPDASSASDPVDPPTIYGNTEDRTKSMPIEGQSSPAPTNGAVKTHFESDPNHSTAGQP</sequence>
<keyword evidence="7" id="KW-0788">Thiol protease</keyword>
<evidence type="ECO:0000313" key="12">
    <source>
        <dbReference type="Proteomes" id="UP000038010"/>
    </source>
</evidence>
<dbReference type="PANTHER" id="PTHR24006">
    <property type="entry name" value="UBIQUITIN CARBOXYL-TERMINAL HYDROLASE"/>
    <property type="match status" value="1"/>
</dbReference>
<keyword evidence="9" id="KW-0472">Membrane</keyword>
<keyword evidence="4" id="KW-0645">Protease</keyword>
<comment type="caution">
    <text evidence="11">The sequence shown here is derived from an EMBL/GenBank/DDBJ whole genome shotgun (WGS) entry which is preliminary data.</text>
</comment>
<dbReference type="GO" id="GO:0016579">
    <property type="term" value="P:protein deubiquitination"/>
    <property type="evidence" value="ECO:0007669"/>
    <property type="project" value="InterPro"/>
</dbReference>
<proteinExistence type="inferred from homology"/>
<keyword evidence="5" id="KW-0833">Ubl conjugation pathway</keyword>
<evidence type="ECO:0000259" key="10">
    <source>
        <dbReference type="PROSITE" id="PS50235"/>
    </source>
</evidence>
<evidence type="ECO:0000256" key="5">
    <source>
        <dbReference type="ARBA" id="ARBA00022786"/>
    </source>
</evidence>
<feature type="domain" description="USP" evidence="10">
    <location>
        <begin position="131"/>
        <end position="511"/>
    </location>
</feature>
<dbReference type="SUPFAM" id="SSF54001">
    <property type="entry name" value="Cysteine proteinases"/>
    <property type="match status" value="1"/>
</dbReference>
<feature type="region of interest" description="Disordered" evidence="8">
    <location>
        <begin position="646"/>
        <end position="712"/>
    </location>
</feature>
<dbReference type="PANTHER" id="PTHR24006:SF888">
    <property type="entry name" value="UBIQUITIN CARBOXYL-TERMINAL HYDROLASE 30"/>
    <property type="match status" value="1"/>
</dbReference>
<dbReference type="GO" id="GO:0006508">
    <property type="term" value="P:proteolysis"/>
    <property type="evidence" value="ECO:0007669"/>
    <property type="project" value="UniProtKB-KW"/>
</dbReference>
<dbReference type="VEuPathDB" id="FungiDB:AB675_1702"/>
<dbReference type="EC" id="3.4.19.12" evidence="3"/>
<dbReference type="Proteomes" id="UP000038010">
    <property type="component" value="Unassembled WGS sequence"/>
</dbReference>
<dbReference type="InterPro" id="IPR001394">
    <property type="entry name" value="Peptidase_C19_UCH"/>
</dbReference>
<evidence type="ECO:0000256" key="4">
    <source>
        <dbReference type="ARBA" id="ARBA00022670"/>
    </source>
</evidence>
<evidence type="ECO:0000256" key="6">
    <source>
        <dbReference type="ARBA" id="ARBA00022801"/>
    </source>
</evidence>
<feature type="compositionally biased region" description="Polar residues" evidence="8">
    <location>
        <begin position="360"/>
        <end position="370"/>
    </location>
</feature>
<dbReference type="GO" id="GO:0004843">
    <property type="term" value="F:cysteine-type deubiquitinase activity"/>
    <property type="evidence" value="ECO:0007669"/>
    <property type="project" value="UniProtKB-EC"/>
</dbReference>
<keyword evidence="12" id="KW-1185">Reference proteome</keyword>
<dbReference type="InterPro" id="IPR018200">
    <property type="entry name" value="USP_CS"/>
</dbReference>
<evidence type="ECO:0000256" key="8">
    <source>
        <dbReference type="SAM" id="MobiDB-lite"/>
    </source>
</evidence>
<dbReference type="InterPro" id="IPR038765">
    <property type="entry name" value="Papain-like_cys_pep_sf"/>
</dbReference>
<evidence type="ECO:0000313" key="11">
    <source>
        <dbReference type="EMBL" id="KPI36048.1"/>
    </source>
</evidence>
<dbReference type="PROSITE" id="PS00973">
    <property type="entry name" value="USP_2"/>
    <property type="match status" value="1"/>
</dbReference>
<accession>A0A0N0NIR4</accession>
<dbReference type="Gene3D" id="3.90.70.10">
    <property type="entry name" value="Cysteine proteinases"/>
    <property type="match status" value="1"/>
</dbReference>
<dbReference type="GO" id="GO:0005829">
    <property type="term" value="C:cytosol"/>
    <property type="evidence" value="ECO:0007669"/>
    <property type="project" value="TreeGrafter"/>
</dbReference>
<comment type="similarity">
    <text evidence="2">Belongs to the peptidase C19 family.</text>
</comment>
<evidence type="ECO:0000256" key="3">
    <source>
        <dbReference type="ARBA" id="ARBA00012759"/>
    </source>
</evidence>
<dbReference type="STRING" id="1664694.A0A0N0NIR4"/>
<dbReference type="OrthoDB" id="24581at2759"/>
<dbReference type="EMBL" id="LFJN01000034">
    <property type="protein sequence ID" value="KPI36048.1"/>
    <property type="molecule type" value="Genomic_DNA"/>
</dbReference>
<keyword evidence="9" id="KW-0812">Transmembrane</keyword>
<dbReference type="GO" id="GO:0005634">
    <property type="term" value="C:nucleus"/>
    <property type="evidence" value="ECO:0007669"/>
    <property type="project" value="TreeGrafter"/>
</dbReference>
<keyword evidence="6 11" id="KW-0378">Hydrolase</keyword>
<feature type="compositionally biased region" description="Polar residues" evidence="8">
    <location>
        <begin position="583"/>
        <end position="594"/>
    </location>
</feature>
<dbReference type="Pfam" id="PF00443">
    <property type="entry name" value="UCH"/>
    <property type="match status" value="1"/>
</dbReference>
<reference evidence="11 12" key="1">
    <citation type="submission" date="2015-06" db="EMBL/GenBank/DDBJ databases">
        <title>Draft genome of the ant-associated black yeast Phialophora attae CBS 131958.</title>
        <authorList>
            <person name="Moreno L.F."/>
            <person name="Stielow B.J."/>
            <person name="de Hoog S."/>
            <person name="Vicente V.A."/>
            <person name="Weiss V.A."/>
            <person name="de Vries M."/>
            <person name="Cruz L.M."/>
            <person name="Souza E.M."/>
        </authorList>
    </citation>
    <scope>NUCLEOTIDE SEQUENCE [LARGE SCALE GENOMIC DNA]</scope>
    <source>
        <strain evidence="11 12">CBS 131958</strain>
    </source>
</reference>
<gene>
    <name evidence="11" type="ORF">AB675_1702</name>
</gene>
<evidence type="ECO:0000256" key="9">
    <source>
        <dbReference type="SAM" id="Phobius"/>
    </source>
</evidence>
<dbReference type="GeneID" id="28733491"/>
<evidence type="ECO:0000256" key="7">
    <source>
        <dbReference type="ARBA" id="ARBA00022807"/>
    </source>
</evidence>
<feature type="compositionally biased region" description="Basic residues" evidence="8">
    <location>
        <begin position="375"/>
        <end position="390"/>
    </location>
</feature>
<protein>
    <recommendedName>
        <fullName evidence="3">ubiquitinyl hydrolase 1</fullName>
        <ecNumber evidence="3">3.4.19.12</ecNumber>
    </recommendedName>
</protein>
<dbReference type="InterPro" id="IPR028889">
    <property type="entry name" value="USP"/>
</dbReference>
<evidence type="ECO:0000256" key="1">
    <source>
        <dbReference type="ARBA" id="ARBA00000707"/>
    </source>
</evidence>
<feature type="compositionally biased region" description="Basic and acidic residues" evidence="8">
    <location>
        <begin position="596"/>
        <end position="609"/>
    </location>
</feature>
<evidence type="ECO:0000256" key="2">
    <source>
        <dbReference type="ARBA" id="ARBA00009085"/>
    </source>
</evidence>
<comment type="catalytic activity">
    <reaction evidence="1">
        <text>Thiol-dependent hydrolysis of ester, thioester, amide, peptide and isopeptide bonds formed by the C-terminal Gly of ubiquitin (a 76-residue protein attached to proteins as an intracellular targeting signal).</text>
        <dbReference type="EC" id="3.4.19.12"/>
    </reaction>
</comment>
<feature type="region of interest" description="Disordered" evidence="8">
    <location>
        <begin position="356"/>
        <end position="390"/>
    </location>
</feature>
<dbReference type="PROSITE" id="PS50235">
    <property type="entry name" value="USP_3"/>
    <property type="match status" value="1"/>
</dbReference>
<dbReference type="AlphaFoldDB" id="A0A0N0NIR4"/>
<dbReference type="RefSeq" id="XP_017996011.1">
    <property type="nucleotide sequence ID" value="XM_018141611.1"/>
</dbReference>
<keyword evidence="9" id="KW-1133">Transmembrane helix</keyword>
<feature type="transmembrane region" description="Helical" evidence="9">
    <location>
        <begin position="20"/>
        <end position="38"/>
    </location>
</feature>
<dbReference type="CDD" id="cd02662">
    <property type="entry name" value="Peptidase_C19F"/>
    <property type="match status" value="1"/>
</dbReference>
<dbReference type="InterPro" id="IPR050164">
    <property type="entry name" value="Peptidase_C19"/>
</dbReference>